<comment type="caution">
    <text evidence="6">The sequence shown here is derived from an EMBL/GenBank/DDBJ whole genome shotgun (WGS) entry which is preliminary data.</text>
</comment>
<organism evidence="6 7">
    <name type="scientific">Marinobacter guineae</name>
    <dbReference type="NCBI Taxonomy" id="432303"/>
    <lineage>
        <taxon>Bacteria</taxon>
        <taxon>Pseudomonadati</taxon>
        <taxon>Pseudomonadota</taxon>
        <taxon>Gammaproteobacteria</taxon>
        <taxon>Pseudomonadales</taxon>
        <taxon>Marinobacteraceae</taxon>
        <taxon>Marinobacter</taxon>
    </lineage>
</organism>
<evidence type="ECO:0000256" key="3">
    <source>
        <dbReference type="SAM" id="MobiDB-lite"/>
    </source>
</evidence>
<feature type="chain" id="PRO_5013921627" evidence="4">
    <location>
        <begin position="27"/>
        <end position="285"/>
    </location>
</feature>
<evidence type="ECO:0000256" key="4">
    <source>
        <dbReference type="SAM" id="SignalP"/>
    </source>
</evidence>
<sequence>MKACVQSYLALFPICLLLAAAQPAVAETVLHVAYEDKTQFPYYMGETQRVLEKPGAAVELVKLLEERIPGLQIKFSRYPWKRCLAMLETGQVDGIFNASYNEERTRIGAYPRKDGQVDPSRRLTTISYHLYSLPNADLGWNGKTFANPDLEIGAPLGYSIVNDLEDLEVSVMKVRSSMQSLQLLIARRVDAVALQSVTADFLLTRNADQLSGIVRIDPPLRTKPYYLMLSRQFKAENPELSEQIWNAVGQLRQEKLEALSQSYLSESTTPPETMVNPGEPTTTSM</sequence>
<evidence type="ECO:0000313" key="7">
    <source>
        <dbReference type="Proteomes" id="UP000229044"/>
    </source>
</evidence>
<comment type="similarity">
    <text evidence="1">Belongs to the bacterial solute-binding protein 3 family.</text>
</comment>
<dbReference type="InterPro" id="IPR001638">
    <property type="entry name" value="Solute-binding_3/MltF_N"/>
</dbReference>
<feature type="region of interest" description="Disordered" evidence="3">
    <location>
        <begin position="263"/>
        <end position="285"/>
    </location>
</feature>
<evidence type="ECO:0000256" key="1">
    <source>
        <dbReference type="ARBA" id="ARBA00010333"/>
    </source>
</evidence>
<dbReference type="PANTHER" id="PTHR35936">
    <property type="entry name" value="MEMBRANE-BOUND LYTIC MUREIN TRANSGLYCOSYLASE F"/>
    <property type="match status" value="1"/>
</dbReference>
<dbReference type="SMART" id="SM00062">
    <property type="entry name" value="PBPb"/>
    <property type="match status" value="1"/>
</dbReference>
<evidence type="ECO:0000259" key="5">
    <source>
        <dbReference type="SMART" id="SM00062"/>
    </source>
</evidence>
<gene>
    <name evidence="6" type="ORF">CLH62_15595</name>
</gene>
<reference evidence="6 7" key="1">
    <citation type="submission" date="2017-09" db="EMBL/GenBank/DDBJ databases">
        <title>The draft genome sequences of Marinobacter guineae M3B.</title>
        <authorList>
            <person name="Cao J."/>
        </authorList>
    </citation>
    <scope>NUCLEOTIDE SEQUENCE [LARGE SCALE GENOMIC DNA]</scope>
    <source>
        <strain evidence="6 7">M3B</strain>
    </source>
</reference>
<dbReference type="Gene3D" id="3.40.190.10">
    <property type="entry name" value="Periplasmic binding protein-like II"/>
    <property type="match status" value="2"/>
</dbReference>
<feature type="signal peptide" evidence="4">
    <location>
        <begin position="1"/>
        <end position="26"/>
    </location>
</feature>
<proteinExistence type="inferred from homology"/>
<protein>
    <submittedName>
        <fullName evidence="6">Amino acid ABC transporter</fullName>
    </submittedName>
</protein>
<accession>A0A2G1VC58</accession>
<dbReference type="SUPFAM" id="SSF53850">
    <property type="entry name" value="Periplasmic binding protein-like II"/>
    <property type="match status" value="1"/>
</dbReference>
<dbReference type="PANTHER" id="PTHR35936:SF35">
    <property type="entry name" value="L-CYSTINE-BINDING PROTEIN TCYJ"/>
    <property type="match status" value="1"/>
</dbReference>
<dbReference type="EMBL" id="NTFI01000005">
    <property type="protein sequence ID" value="PHQ24335.1"/>
    <property type="molecule type" value="Genomic_DNA"/>
</dbReference>
<dbReference type="Proteomes" id="UP000229044">
    <property type="component" value="Unassembled WGS sequence"/>
</dbReference>
<evidence type="ECO:0000313" key="6">
    <source>
        <dbReference type="EMBL" id="PHQ24335.1"/>
    </source>
</evidence>
<feature type="domain" description="Solute-binding protein family 3/N-terminal" evidence="5">
    <location>
        <begin position="29"/>
        <end position="267"/>
    </location>
</feature>
<dbReference type="Pfam" id="PF00497">
    <property type="entry name" value="SBP_bac_3"/>
    <property type="match status" value="1"/>
</dbReference>
<keyword evidence="2 4" id="KW-0732">Signal</keyword>
<dbReference type="OrthoDB" id="6193186at2"/>
<name>A0A2G1VC58_9GAMM</name>
<evidence type="ECO:0000256" key="2">
    <source>
        <dbReference type="ARBA" id="ARBA00022729"/>
    </source>
</evidence>
<keyword evidence="7" id="KW-1185">Reference proteome</keyword>
<dbReference type="AlphaFoldDB" id="A0A2G1VC58"/>